<dbReference type="GO" id="GO:0005524">
    <property type="term" value="F:ATP binding"/>
    <property type="evidence" value="ECO:0007669"/>
    <property type="project" value="InterPro"/>
</dbReference>
<dbReference type="Gene3D" id="3.40.50.300">
    <property type="entry name" value="P-loop containing nucleotide triphosphate hydrolases"/>
    <property type="match status" value="2"/>
</dbReference>
<dbReference type="Pfam" id="PF04851">
    <property type="entry name" value="ResIII"/>
    <property type="match status" value="1"/>
</dbReference>
<dbReference type="SMART" id="SM00487">
    <property type="entry name" value="DEXDc"/>
    <property type="match status" value="1"/>
</dbReference>
<dbReference type="SUPFAM" id="SSF52540">
    <property type="entry name" value="P-loop containing nucleoside triphosphate hydrolases"/>
    <property type="match status" value="1"/>
</dbReference>
<gene>
    <name evidence="2" type="ORF">GCM10007894_16770</name>
</gene>
<dbReference type="SMART" id="SM00490">
    <property type="entry name" value="HELICc"/>
    <property type="match status" value="1"/>
</dbReference>
<dbReference type="PANTHER" id="PTHR47396:SF1">
    <property type="entry name" value="ATP-DEPENDENT HELICASE IRC3-RELATED"/>
    <property type="match status" value="1"/>
</dbReference>
<dbReference type="InterPro" id="IPR050742">
    <property type="entry name" value="Helicase_Restrict-Modif_Enz"/>
</dbReference>
<sequence>MLTVTDIDAVMAEIHYQRVDSNPMGYLYTHSNNKPVLVDINFELSDFPYVAYTSYQNELMFRYQGVYRFIARTRYEFLQQIDKFILNPPKIEDIQIRIYGGNRTEKHLEPTPPEFNFSRTFEEVFSSKSLHALHPEEKYVDVDGHLRYVDFMLHRQTSNVAIELNGERYHHPIAITRERYLSQLTKQNSLIYDGTPVYRWSDRGMRDDFKFKDQLLQFFGEPNDFKATPYFKGKRKVDFQLYEHQQQAVESIAKKRKLGQTAFLIELPTGTGKTEVFIEDYRLQLQQGNCYKALAVVPTINLREQLVKRVKAQLPCVKVSEALDDQCADLIVTTNAAIVRHYQQFPSTQFDYLLIDEAHHAVAHGLSRVLEHFTPKTLLGLTATTELLSPKKLESIFGNFTAELTLEEAVKRGLAPPIRVFRLESNIDFSKVRFNGKEFVKSDLNKTVQIPSRDSLIADLLAKYFSSDDPTKLAKQGIVFCVDVKHTQRMAKALQAVGISAKSVHGKDSSGIDEYFAGKVQFLCACQLLSEGWDAPQTSVVVMARPTMSKALYVQQLGRGTRLAENKEALYVIDIIDNYAGALLQPWNINALFGIPHYTPFADLGSYDNPVPQTEVTVLDGLYEQVRRLEQINLFNFEKEFGDLLSTEQVARECFVSTGTITAWLKKGDITPTRSVPFGRSQLHYFSDENVQSIKAKKNIKPRTEETRKQDFFEFLEKRDYTFSFKIIFLLAFLKCHQQNGEANSDDLASIYQNFYLKLHERHSKCEKDASPLNNLATLQDIKYIKNSIAKNPFEKFERKRFFYQSSELAITSVDPVLWSKLNKGDLESIREQMIKDGIDYFAKVGIALSADDFRF</sequence>
<dbReference type="InterPro" id="IPR006935">
    <property type="entry name" value="Helicase/UvrB_N"/>
</dbReference>
<dbReference type="PROSITE" id="PS51192">
    <property type="entry name" value="HELICASE_ATP_BIND_1"/>
    <property type="match status" value="1"/>
</dbReference>
<comment type="caution">
    <text evidence="2">The sequence shown here is derived from an EMBL/GenBank/DDBJ whole genome shotgun (WGS) entry which is preliminary data.</text>
</comment>
<evidence type="ECO:0000259" key="1">
    <source>
        <dbReference type="PROSITE" id="PS51192"/>
    </source>
</evidence>
<feature type="domain" description="Helicase ATP-binding" evidence="1">
    <location>
        <begin position="254"/>
        <end position="403"/>
    </location>
</feature>
<dbReference type="AlphaFoldDB" id="A0AA37TQS5"/>
<dbReference type="GO" id="GO:0003677">
    <property type="term" value="F:DNA binding"/>
    <property type="evidence" value="ECO:0007669"/>
    <property type="project" value="InterPro"/>
</dbReference>
<dbReference type="PANTHER" id="PTHR47396">
    <property type="entry name" value="TYPE I RESTRICTION ENZYME ECOKI R PROTEIN"/>
    <property type="match status" value="1"/>
</dbReference>
<dbReference type="InterPro" id="IPR001650">
    <property type="entry name" value="Helicase_C-like"/>
</dbReference>
<name>A0AA37TQS5_9GAMM</name>
<evidence type="ECO:0000313" key="2">
    <source>
        <dbReference type="EMBL" id="GLS83700.1"/>
    </source>
</evidence>
<dbReference type="InterPro" id="IPR027417">
    <property type="entry name" value="P-loop_NTPase"/>
</dbReference>
<dbReference type="Pfam" id="PF00271">
    <property type="entry name" value="Helicase_C"/>
    <property type="match status" value="1"/>
</dbReference>
<dbReference type="RefSeq" id="WP_233132630.1">
    <property type="nucleotide sequence ID" value="NZ_BSPO01000003.1"/>
</dbReference>
<dbReference type="InterPro" id="IPR014001">
    <property type="entry name" value="Helicase_ATP-bd"/>
</dbReference>
<accession>A0AA37TQS5</accession>
<protein>
    <recommendedName>
        <fullName evidence="1">Helicase ATP-binding domain-containing protein</fullName>
    </recommendedName>
</protein>
<dbReference type="Proteomes" id="UP001157439">
    <property type="component" value="Unassembled WGS sequence"/>
</dbReference>
<organism evidence="2 3">
    <name type="scientific">Paraferrimonas haliotis</name>
    <dbReference type="NCBI Taxonomy" id="2013866"/>
    <lineage>
        <taxon>Bacteria</taxon>
        <taxon>Pseudomonadati</taxon>
        <taxon>Pseudomonadota</taxon>
        <taxon>Gammaproteobacteria</taxon>
        <taxon>Alteromonadales</taxon>
        <taxon>Ferrimonadaceae</taxon>
        <taxon>Paraferrimonas</taxon>
    </lineage>
</organism>
<proteinExistence type="predicted"/>
<reference evidence="2 3" key="1">
    <citation type="journal article" date="2014" name="Int. J. Syst. Evol. Microbiol.">
        <title>Complete genome sequence of Corynebacterium casei LMG S-19264T (=DSM 44701T), isolated from a smear-ripened cheese.</title>
        <authorList>
            <consortium name="US DOE Joint Genome Institute (JGI-PGF)"/>
            <person name="Walter F."/>
            <person name="Albersmeier A."/>
            <person name="Kalinowski J."/>
            <person name="Ruckert C."/>
        </authorList>
    </citation>
    <scope>NUCLEOTIDE SEQUENCE [LARGE SCALE GENOMIC DNA]</scope>
    <source>
        <strain evidence="2 3">NBRC 112785</strain>
    </source>
</reference>
<dbReference type="GO" id="GO:0016787">
    <property type="term" value="F:hydrolase activity"/>
    <property type="evidence" value="ECO:0007669"/>
    <property type="project" value="InterPro"/>
</dbReference>
<keyword evidence="3" id="KW-1185">Reference proteome</keyword>
<evidence type="ECO:0000313" key="3">
    <source>
        <dbReference type="Proteomes" id="UP001157439"/>
    </source>
</evidence>
<dbReference type="EMBL" id="BSPO01000003">
    <property type="protein sequence ID" value="GLS83700.1"/>
    <property type="molecule type" value="Genomic_DNA"/>
</dbReference>
<dbReference type="GO" id="GO:0005829">
    <property type="term" value="C:cytosol"/>
    <property type="evidence" value="ECO:0007669"/>
    <property type="project" value="TreeGrafter"/>
</dbReference>